<evidence type="ECO:0000313" key="10">
    <source>
        <dbReference type="Proteomes" id="UP000317421"/>
    </source>
</evidence>
<dbReference type="Pfam" id="PF01618">
    <property type="entry name" value="MotA_ExbB"/>
    <property type="match status" value="1"/>
</dbReference>
<keyword evidence="10" id="KW-1185">Reference proteome</keyword>
<feature type="transmembrane region" description="Helical" evidence="7">
    <location>
        <begin position="12"/>
        <end position="32"/>
    </location>
</feature>
<evidence type="ECO:0000256" key="6">
    <source>
        <dbReference type="RuleBase" id="RU004057"/>
    </source>
</evidence>
<gene>
    <name evidence="9" type="primary">exbB_1</name>
    <name evidence="9" type="ORF">Pla108_11400</name>
</gene>
<evidence type="ECO:0000256" key="5">
    <source>
        <dbReference type="ARBA" id="ARBA00023136"/>
    </source>
</evidence>
<evidence type="ECO:0000313" key="9">
    <source>
        <dbReference type="EMBL" id="TWU00194.1"/>
    </source>
</evidence>
<keyword evidence="3 7" id="KW-0812">Transmembrane</keyword>
<dbReference type="GO" id="GO:0017038">
    <property type="term" value="P:protein import"/>
    <property type="evidence" value="ECO:0007669"/>
    <property type="project" value="TreeGrafter"/>
</dbReference>
<reference evidence="9 10" key="1">
    <citation type="submission" date="2019-02" db="EMBL/GenBank/DDBJ databases">
        <title>Deep-cultivation of Planctomycetes and their phenomic and genomic characterization uncovers novel biology.</title>
        <authorList>
            <person name="Wiegand S."/>
            <person name="Jogler M."/>
            <person name="Boedeker C."/>
            <person name="Pinto D."/>
            <person name="Vollmers J."/>
            <person name="Rivas-Marin E."/>
            <person name="Kohn T."/>
            <person name="Peeters S.H."/>
            <person name="Heuer A."/>
            <person name="Rast P."/>
            <person name="Oberbeckmann S."/>
            <person name="Bunk B."/>
            <person name="Jeske O."/>
            <person name="Meyerdierks A."/>
            <person name="Storesund J.E."/>
            <person name="Kallscheuer N."/>
            <person name="Luecker S."/>
            <person name="Lage O.M."/>
            <person name="Pohl T."/>
            <person name="Merkel B.J."/>
            <person name="Hornburger P."/>
            <person name="Mueller R.-W."/>
            <person name="Bruemmer F."/>
            <person name="Labrenz M."/>
            <person name="Spormann A.M."/>
            <person name="Op Den Camp H."/>
            <person name="Overmann J."/>
            <person name="Amann R."/>
            <person name="Jetten M.S.M."/>
            <person name="Mascher T."/>
            <person name="Medema M.H."/>
            <person name="Devos D.P."/>
            <person name="Kaster A.-K."/>
            <person name="Ovreas L."/>
            <person name="Rohde M."/>
            <person name="Galperin M.Y."/>
            <person name="Jogler C."/>
        </authorList>
    </citation>
    <scope>NUCLEOTIDE SEQUENCE [LARGE SCALE GENOMIC DNA]</scope>
    <source>
        <strain evidence="9 10">Pla108</strain>
    </source>
</reference>
<accession>A0A5C6APS6</accession>
<dbReference type="GO" id="GO:0005886">
    <property type="term" value="C:plasma membrane"/>
    <property type="evidence" value="ECO:0007669"/>
    <property type="project" value="UniProtKB-SubCell"/>
</dbReference>
<evidence type="ECO:0000256" key="3">
    <source>
        <dbReference type="ARBA" id="ARBA00022692"/>
    </source>
</evidence>
<evidence type="ECO:0000256" key="2">
    <source>
        <dbReference type="ARBA" id="ARBA00022475"/>
    </source>
</evidence>
<protein>
    <submittedName>
        <fullName evidence="9">Biopolymer transport protein ExbB</fullName>
    </submittedName>
</protein>
<keyword evidence="2" id="KW-1003">Cell membrane</keyword>
<dbReference type="InterPro" id="IPR002898">
    <property type="entry name" value="MotA_ExbB_proton_chnl"/>
</dbReference>
<organism evidence="9 10">
    <name type="scientific">Botrimarina colliarenosi</name>
    <dbReference type="NCBI Taxonomy" id="2528001"/>
    <lineage>
        <taxon>Bacteria</taxon>
        <taxon>Pseudomonadati</taxon>
        <taxon>Planctomycetota</taxon>
        <taxon>Planctomycetia</taxon>
        <taxon>Pirellulales</taxon>
        <taxon>Lacipirellulaceae</taxon>
        <taxon>Botrimarina</taxon>
    </lineage>
</organism>
<dbReference type="InterPro" id="IPR050790">
    <property type="entry name" value="ExbB/TolQ_transport"/>
</dbReference>
<keyword evidence="4 7" id="KW-1133">Transmembrane helix</keyword>
<keyword evidence="5 7" id="KW-0472">Membrane</keyword>
<comment type="subcellular location">
    <subcellularLocation>
        <location evidence="1">Cell membrane</location>
        <topology evidence="1">Multi-pass membrane protein</topology>
    </subcellularLocation>
    <subcellularLocation>
        <location evidence="6">Membrane</location>
        <topology evidence="6">Multi-pass membrane protein</topology>
    </subcellularLocation>
</comment>
<name>A0A5C6APS6_9BACT</name>
<sequence>MSDSTLLETLLLVGPLLIPITIASVVMVLCVIERLMALRRSRVVPKRFVHCVLTQVEEGAVDKSGALDLCEENESVIARVFEAGLRRWGRPAVEVEQAILDEGERAAADLRKYVRVISGVSQICPLLGLLGTVWGMREAFDAIAGASAMGKPELLAGGISEALMSTAAGLGVAIPAMIAYLHLTGRIDSLVGQIDRHGQELVNLISAEALEERGSAKSRRSRKAA</sequence>
<evidence type="ECO:0000259" key="8">
    <source>
        <dbReference type="Pfam" id="PF01618"/>
    </source>
</evidence>
<feature type="domain" description="MotA/TolQ/ExbB proton channel" evidence="8">
    <location>
        <begin position="74"/>
        <end position="195"/>
    </location>
</feature>
<evidence type="ECO:0000256" key="7">
    <source>
        <dbReference type="SAM" id="Phobius"/>
    </source>
</evidence>
<proteinExistence type="inferred from homology"/>
<feature type="transmembrane region" description="Helical" evidence="7">
    <location>
        <begin position="154"/>
        <end position="181"/>
    </location>
</feature>
<dbReference type="EMBL" id="SJPR01000001">
    <property type="protein sequence ID" value="TWU00194.1"/>
    <property type="molecule type" value="Genomic_DNA"/>
</dbReference>
<dbReference type="PANTHER" id="PTHR30625">
    <property type="entry name" value="PROTEIN TOLQ"/>
    <property type="match status" value="1"/>
</dbReference>
<keyword evidence="6" id="KW-0813">Transport</keyword>
<keyword evidence="6" id="KW-0653">Protein transport</keyword>
<dbReference type="RefSeq" id="WP_146443845.1">
    <property type="nucleotide sequence ID" value="NZ_SJPR01000001.1"/>
</dbReference>
<evidence type="ECO:0000256" key="1">
    <source>
        <dbReference type="ARBA" id="ARBA00004651"/>
    </source>
</evidence>
<comment type="similarity">
    <text evidence="6">Belongs to the exbB/tolQ family.</text>
</comment>
<dbReference type="OrthoDB" id="4045at2"/>
<evidence type="ECO:0000256" key="4">
    <source>
        <dbReference type="ARBA" id="ARBA00022989"/>
    </source>
</evidence>
<dbReference type="PANTHER" id="PTHR30625:SF11">
    <property type="entry name" value="MOTA_TOLQ_EXBB PROTON CHANNEL DOMAIN-CONTAINING PROTEIN"/>
    <property type="match status" value="1"/>
</dbReference>
<feature type="transmembrane region" description="Helical" evidence="7">
    <location>
        <begin position="113"/>
        <end position="134"/>
    </location>
</feature>
<dbReference type="Proteomes" id="UP000317421">
    <property type="component" value="Unassembled WGS sequence"/>
</dbReference>
<dbReference type="AlphaFoldDB" id="A0A5C6APS6"/>
<comment type="caution">
    <text evidence="9">The sequence shown here is derived from an EMBL/GenBank/DDBJ whole genome shotgun (WGS) entry which is preliminary data.</text>
</comment>